<sequence length="98" mass="10786">MIFSRVVRRPGRSKCHAGHPDNMSGVCLCPHSYYDRACASWPGLSLEPPSKKSRNWSIGKGDKSIKCSVGDTVCCKSVSVRAERTRASTFSRVPSPSW</sequence>
<proteinExistence type="predicted"/>
<dbReference type="EMBL" id="JH598179">
    <property type="status" value="NOT_ANNOTATED_CDS"/>
    <property type="molecule type" value="Genomic_DNA"/>
</dbReference>
<dbReference type="VEuPathDB" id="FungiDB:HpaG800808"/>
<accession>M4B3G0</accession>
<dbReference type="Proteomes" id="UP000011713">
    <property type="component" value="Unassembled WGS sequence"/>
</dbReference>
<protein>
    <submittedName>
        <fullName evidence="1">Uncharacterized protein</fullName>
    </submittedName>
</protein>
<dbReference type="InParanoid" id="M4B3G0"/>
<dbReference type="HOGENOM" id="CLU_2338047_0_0_1"/>
<organism evidence="1 2">
    <name type="scientific">Hyaloperonospora arabidopsidis (strain Emoy2)</name>
    <name type="common">Downy mildew agent</name>
    <name type="synonym">Peronospora arabidopsidis</name>
    <dbReference type="NCBI Taxonomy" id="559515"/>
    <lineage>
        <taxon>Eukaryota</taxon>
        <taxon>Sar</taxon>
        <taxon>Stramenopiles</taxon>
        <taxon>Oomycota</taxon>
        <taxon>Peronosporomycetes</taxon>
        <taxon>Peronosporales</taxon>
        <taxon>Peronosporaceae</taxon>
        <taxon>Hyaloperonospora</taxon>
    </lineage>
</organism>
<dbReference type="EnsemblProtists" id="HpaT800808">
    <property type="protein sequence ID" value="HpaP800808"/>
    <property type="gene ID" value="HpaG800808"/>
</dbReference>
<reference evidence="1" key="2">
    <citation type="submission" date="2015-06" db="UniProtKB">
        <authorList>
            <consortium name="EnsemblProtists"/>
        </authorList>
    </citation>
    <scope>IDENTIFICATION</scope>
    <source>
        <strain evidence="1">Emoy2</strain>
    </source>
</reference>
<name>M4B3G0_HYAAE</name>
<evidence type="ECO:0000313" key="2">
    <source>
        <dbReference type="Proteomes" id="UP000011713"/>
    </source>
</evidence>
<keyword evidence="2" id="KW-1185">Reference proteome</keyword>
<reference evidence="2" key="1">
    <citation type="journal article" date="2010" name="Science">
        <title>Signatures of adaptation to obligate biotrophy in the Hyaloperonospora arabidopsidis genome.</title>
        <authorList>
            <person name="Baxter L."/>
            <person name="Tripathy S."/>
            <person name="Ishaque N."/>
            <person name="Boot N."/>
            <person name="Cabral A."/>
            <person name="Kemen E."/>
            <person name="Thines M."/>
            <person name="Ah-Fong A."/>
            <person name="Anderson R."/>
            <person name="Badejoko W."/>
            <person name="Bittner-Eddy P."/>
            <person name="Boore J.L."/>
            <person name="Chibucos M.C."/>
            <person name="Coates M."/>
            <person name="Dehal P."/>
            <person name="Delehaunty K."/>
            <person name="Dong S."/>
            <person name="Downton P."/>
            <person name="Dumas B."/>
            <person name="Fabro G."/>
            <person name="Fronick C."/>
            <person name="Fuerstenberg S.I."/>
            <person name="Fulton L."/>
            <person name="Gaulin E."/>
            <person name="Govers F."/>
            <person name="Hughes L."/>
            <person name="Humphray S."/>
            <person name="Jiang R.H."/>
            <person name="Judelson H."/>
            <person name="Kamoun S."/>
            <person name="Kyung K."/>
            <person name="Meijer H."/>
            <person name="Minx P."/>
            <person name="Morris P."/>
            <person name="Nelson J."/>
            <person name="Phuntumart V."/>
            <person name="Qutob D."/>
            <person name="Rehmany A."/>
            <person name="Rougon-Cardoso A."/>
            <person name="Ryden P."/>
            <person name="Torto-Alalibo T."/>
            <person name="Studholme D."/>
            <person name="Wang Y."/>
            <person name="Win J."/>
            <person name="Wood J."/>
            <person name="Clifton S.W."/>
            <person name="Rogers J."/>
            <person name="Van den Ackerveken G."/>
            <person name="Jones J.D."/>
            <person name="McDowell J.M."/>
            <person name="Beynon J."/>
            <person name="Tyler B.M."/>
        </authorList>
    </citation>
    <scope>NUCLEOTIDE SEQUENCE [LARGE SCALE GENOMIC DNA]</scope>
    <source>
        <strain evidence="2">Emoy2</strain>
    </source>
</reference>
<evidence type="ECO:0000313" key="1">
    <source>
        <dbReference type="EnsemblProtists" id="HpaP800809"/>
    </source>
</evidence>
<dbReference type="AlphaFoldDB" id="M4B3G0"/>
<dbReference type="EnsemblProtists" id="HpaT800809">
    <property type="protein sequence ID" value="HpaP800809"/>
    <property type="gene ID" value="HpaG800809"/>
</dbReference>